<dbReference type="InterPro" id="IPR003542">
    <property type="entry name" value="Enbac_synth_compD-like"/>
</dbReference>
<dbReference type="PANTHER" id="PTHR38096:SF1">
    <property type="entry name" value="ENTEROBACTIN SYNTHASE COMPONENT D"/>
    <property type="match status" value="1"/>
</dbReference>
<evidence type="ECO:0000256" key="1">
    <source>
        <dbReference type="ARBA" id="ARBA00022679"/>
    </source>
</evidence>
<dbReference type="GO" id="GO:0016740">
    <property type="term" value="F:transferase activity"/>
    <property type="evidence" value="ECO:0007669"/>
    <property type="project" value="UniProtKB-KW"/>
</dbReference>
<dbReference type="PANTHER" id="PTHR38096">
    <property type="entry name" value="ENTEROBACTIN SYNTHASE COMPONENT D"/>
    <property type="match status" value="1"/>
</dbReference>
<dbReference type="InterPro" id="IPR008278">
    <property type="entry name" value="4-PPantetheinyl_Trfase_dom"/>
</dbReference>
<dbReference type="InterPro" id="IPR037143">
    <property type="entry name" value="4-PPantetheinyl_Trfase_dom_sf"/>
</dbReference>
<dbReference type="Pfam" id="PF01648">
    <property type="entry name" value="ACPS"/>
    <property type="match status" value="1"/>
</dbReference>
<gene>
    <name evidence="4" type="ORF">RM550_13930</name>
</gene>
<dbReference type="EMBL" id="JAVRFE010000015">
    <property type="protein sequence ID" value="MDT0456822.1"/>
    <property type="molecule type" value="Genomic_DNA"/>
</dbReference>
<dbReference type="SUPFAM" id="SSF56214">
    <property type="entry name" value="4'-phosphopantetheinyl transferase"/>
    <property type="match status" value="1"/>
</dbReference>
<dbReference type="PRINTS" id="PR01399">
    <property type="entry name" value="ENTSNTHTASED"/>
</dbReference>
<dbReference type="Proteomes" id="UP001180551">
    <property type="component" value="Unassembled WGS sequence"/>
</dbReference>
<dbReference type="InterPro" id="IPR041354">
    <property type="entry name" value="4PPT_N"/>
</dbReference>
<evidence type="ECO:0000259" key="2">
    <source>
        <dbReference type="Pfam" id="PF01648"/>
    </source>
</evidence>
<evidence type="ECO:0000313" key="4">
    <source>
        <dbReference type="EMBL" id="MDT0456822.1"/>
    </source>
</evidence>
<evidence type="ECO:0000259" key="3">
    <source>
        <dbReference type="Pfam" id="PF17837"/>
    </source>
</evidence>
<feature type="domain" description="4'-phosphopantetheinyl transferase" evidence="2">
    <location>
        <begin position="101"/>
        <end position="177"/>
    </location>
</feature>
<protein>
    <submittedName>
        <fullName evidence="4">4'-phosphopantetheinyl transferase superfamily protein</fullName>
    </submittedName>
</protein>
<dbReference type="Gene3D" id="3.90.470.20">
    <property type="entry name" value="4'-phosphopantetheinyl transferase domain"/>
    <property type="match status" value="1"/>
</dbReference>
<comment type="caution">
    <text evidence="4">The sequence shown here is derived from an EMBL/GenBank/DDBJ whole genome shotgun (WGS) entry which is preliminary data.</text>
</comment>
<keyword evidence="1 4" id="KW-0808">Transferase</keyword>
<organism evidence="4 5">
    <name type="scientific">Streptomyces mooreae</name>
    <dbReference type="NCBI Taxonomy" id="3075523"/>
    <lineage>
        <taxon>Bacteria</taxon>
        <taxon>Bacillati</taxon>
        <taxon>Actinomycetota</taxon>
        <taxon>Actinomycetes</taxon>
        <taxon>Kitasatosporales</taxon>
        <taxon>Streptomycetaceae</taxon>
        <taxon>Streptomyces</taxon>
    </lineage>
</organism>
<proteinExistence type="predicted"/>
<name>A0ABU2T6H0_9ACTN</name>
<sequence>MIARILPGCVAAAESYGDEPAAGLFPEESRLTAAMSDVRRREFATVRHCARRAALRIGVPPAPLLPGPRGAPQWPHGIVGSMTHCRGYRAAALARSDHVRGVGIDAEPHQALPEGMLERIALPGEQAQQRVLQRLNDSVRWDRLLFCAKEAVYKVWSPLTRAWLGFHEASISIAPDDGTGAGTFRVRVLRAVPEGAHGEVPTVLRGTWLAHRHLLLAAIVVPRDPATP</sequence>
<evidence type="ECO:0000313" key="5">
    <source>
        <dbReference type="Proteomes" id="UP001180551"/>
    </source>
</evidence>
<keyword evidence="5" id="KW-1185">Reference proteome</keyword>
<reference evidence="4" key="1">
    <citation type="submission" date="2024-05" db="EMBL/GenBank/DDBJ databases">
        <title>30 novel species of actinomycetes from the DSMZ collection.</title>
        <authorList>
            <person name="Nouioui I."/>
        </authorList>
    </citation>
    <scope>NUCLEOTIDE SEQUENCE</scope>
    <source>
        <strain evidence="4">DSM 41527</strain>
    </source>
</reference>
<dbReference type="Pfam" id="PF17837">
    <property type="entry name" value="4PPT_N"/>
    <property type="match status" value="1"/>
</dbReference>
<accession>A0ABU2T6H0</accession>
<feature type="domain" description="4'-phosphopantetheinyl transferase N-terminal" evidence="3">
    <location>
        <begin position="27"/>
        <end position="94"/>
    </location>
</feature>
<dbReference type="RefSeq" id="WP_311624001.1">
    <property type="nucleotide sequence ID" value="NZ_JAVRFE010000015.1"/>
</dbReference>